<protein>
    <submittedName>
        <fullName evidence="1">Uncharacterized protein</fullName>
    </submittedName>
</protein>
<dbReference type="AlphaFoldDB" id="A0A3D9C9C0"/>
<accession>A0A3D9C9C0</accession>
<evidence type="ECO:0000313" key="2">
    <source>
        <dbReference type="Proteomes" id="UP000256686"/>
    </source>
</evidence>
<comment type="caution">
    <text evidence="1">The sequence shown here is derived from an EMBL/GenBank/DDBJ whole genome shotgun (WGS) entry which is preliminary data.</text>
</comment>
<dbReference type="EMBL" id="QNVT01000009">
    <property type="protein sequence ID" value="REC62298.1"/>
    <property type="molecule type" value="Genomic_DNA"/>
</dbReference>
<proteinExistence type="predicted"/>
<evidence type="ECO:0000313" key="1">
    <source>
        <dbReference type="EMBL" id="REC62298.1"/>
    </source>
</evidence>
<keyword evidence="2" id="KW-1185">Reference proteome</keyword>
<sequence length="92" mass="10775">MKNRTMYKFRFYFPTFTNEKIKVEFDYMTSDGTTDPIKKTVECKKENNYYPCFIPVKNKDQLIAGITTILSEKKGEEDVVFSSSSMYVTVPQ</sequence>
<dbReference type="Proteomes" id="UP000256686">
    <property type="component" value="Unassembled WGS sequence"/>
</dbReference>
<gene>
    <name evidence="1" type="ORF">DRF65_11330</name>
</gene>
<organism evidence="1 2">
    <name type="scientific">Chryseobacterium pennae</name>
    <dbReference type="NCBI Taxonomy" id="2258962"/>
    <lineage>
        <taxon>Bacteria</taxon>
        <taxon>Pseudomonadati</taxon>
        <taxon>Bacteroidota</taxon>
        <taxon>Flavobacteriia</taxon>
        <taxon>Flavobacteriales</taxon>
        <taxon>Weeksellaceae</taxon>
        <taxon>Chryseobacterium group</taxon>
        <taxon>Chryseobacterium</taxon>
    </lineage>
</organism>
<reference evidence="2" key="1">
    <citation type="submission" date="2018-06" db="EMBL/GenBank/DDBJ databases">
        <authorList>
            <person name="Lum Nde A."/>
            <person name="Hugo C."/>
        </authorList>
    </citation>
    <scope>NUCLEOTIDE SEQUENCE [LARGE SCALE GENOMIC DNA]</scope>
    <source>
        <strain evidence="2">1_F178</strain>
    </source>
</reference>
<name>A0A3D9C9C0_9FLAO</name>